<protein>
    <submittedName>
        <fullName evidence="5">Transcriptional regulatory protein DegU</fullName>
    </submittedName>
</protein>
<feature type="domain" description="Response regulatory" evidence="4">
    <location>
        <begin position="10"/>
        <end position="126"/>
    </location>
</feature>
<sequence>MSETSKTKTRILIVEDHEIFRLGIRELINHEPDLCVCGEADDVATARRLMSETCPDMAIIDITLRNSNGLDLIREMSASGKDVLVLVLSMHDELLYAERSLQAGARGYIMKQETSRSIVKAIRHILGGGIYVSPNIMENILSRVRAGQDPLEKSPLESLSEREFTVLRMIGQGKSTGDIAEAMCLSVRTISTYRERIKEKLGLKNAAELVRYAVRWVEEN</sequence>
<feature type="domain" description="HTH luxR-type" evidence="3">
    <location>
        <begin position="152"/>
        <end position="217"/>
    </location>
</feature>
<dbReference type="CDD" id="cd06170">
    <property type="entry name" value="LuxR_C_like"/>
    <property type="match status" value="1"/>
</dbReference>
<evidence type="ECO:0000259" key="4">
    <source>
        <dbReference type="PROSITE" id="PS50110"/>
    </source>
</evidence>
<dbReference type="PANTHER" id="PTHR43214:SF43">
    <property type="entry name" value="TWO-COMPONENT RESPONSE REGULATOR"/>
    <property type="match status" value="1"/>
</dbReference>
<keyword evidence="2" id="KW-0238">DNA-binding</keyword>
<dbReference type="InterPro" id="IPR058245">
    <property type="entry name" value="NreC/VraR/RcsB-like_REC"/>
</dbReference>
<dbReference type="Pfam" id="PF00196">
    <property type="entry name" value="GerE"/>
    <property type="match status" value="1"/>
</dbReference>
<accession>A0A485M389</accession>
<dbReference type="InterPro" id="IPR011006">
    <property type="entry name" value="CheY-like_superfamily"/>
</dbReference>
<evidence type="ECO:0000313" key="5">
    <source>
        <dbReference type="EMBL" id="VFU17152.1"/>
    </source>
</evidence>
<name>A0A485M389_9ZZZZ</name>
<dbReference type="InterPro" id="IPR000792">
    <property type="entry name" value="Tscrpt_reg_LuxR_C"/>
</dbReference>
<dbReference type="InterPro" id="IPR001789">
    <property type="entry name" value="Sig_transdc_resp-reg_receiver"/>
</dbReference>
<dbReference type="InterPro" id="IPR039420">
    <property type="entry name" value="WalR-like"/>
</dbReference>
<dbReference type="Gene3D" id="3.40.50.2300">
    <property type="match status" value="1"/>
</dbReference>
<dbReference type="GO" id="GO:0006355">
    <property type="term" value="P:regulation of DNA-templated transcription"/>
    <property type="evidence" value="ECO:0007669"/>
    <property type="project" value="InterPro"/>
</dbReference>
<dbReference type="GO" id="GO:0000160">
    <property type="term" value="P:phosphorelay signal transduction system"/>
    <property type="evidence" value="ECO:0007669"/>
    <property type="project" value="InterPro"/>
</dbReference>
<dbReference type="GO" id="GO:0003677">
    <property type="term" value="F:DNA binding"/>
    <property type="evidence" value="ECO:0007669"/>
    <property type="project" value="UniProtKB-KW"/>
</dbReference>
<dbReference type="PANTHER" id="PTHR43214">
    <property type="entry name" value="TWO-COMPONENT RESPONSE REGULATOR"/>
    <property type="match status" value="1"/>
</dbReference>
<dbReference type="SMART" id="SM00448">
    <property type="entry name" value="REC"/>
    <property type="match status" value="1"/>
</dbReference>
<reference evidence="5" key="1">
    <citation type="submission" date="2019-03" db="EMBL/GenBank/DDBJ databases">
        <authorList>
            <person name="Hao L."/>
        </authorList>
    </citation>
    <scope>NUCLEOTIDE SEQUENCE</scope>
</reference>
<organism evidence="5">
    <name type="scientific">anaerobic digester metagenome</name>
    <dbReference type="NCBI Taxonomy" id="1263854"/>
    <lineage>
        <taxon>unclassified sequences</taxon>
        <taxon>metagenomes</taxon>
        <taxon>ecological metagenomes</taxon>
    </lineage>
</organism>
<evidence type="ECO:0000259" key="3">
    <source>
        <dbReference type="PROSITE" id="PS50043"/>
    </source>
</evidence>
<dbReference type="Pfam" id="PF00072">
    <property type="entry name" value="Response_reg"/>
    <property type="match status" value="1"/>
</dbReference>
<gene>
    <name evidence="5" type="primary">degU</name>
    <name evidence="5" type="ORF">SCFA_620012</name>
</gene>
<dbReference type="PROSITE" id="PS50043">
    <property type="entry name" value="HTH_LUXR_2"/>
    <property type="match status" value="1"/>
</dbReference>
<dbReference type="PROSITE" id="PS50110">
    <property type="entry name" value="RESPONSE_REGULATORY"/>
    <property type="match status" value="1"/>
</dbReference>
<dbReference type="EMBL" id="CAADRM010000128">
    <property type="protein sequence ID" value="VFU17152.1"/>
    <property type="molecule type" value="Genomic_DNA"/>
</dbReference>
<dbReference type="SUPFAM" id="SSF52172">
    <property type="entry name" value="CheY-like"/>
    <property type="match status" value="1"/>
</dbReference>
<dbReference type="CDD" id="cd17535">
    <property type="entry name" value="REC_NarL-like"/>
    <property type="match status" value="1"/>
</dbReference>
<dbReference type="InterPro" id="IPR016032">
    <property type="entry name" value="Sig_transdc_resp-reg_C-effctor"/>
</dbReference>
<dbReference type="PRINTS" id="PR00038">
    <property type="entry name" value="HTHLUXR"/>
</dbReference>
<evidence type="ECO:0000256" key="2">
    <source>
        <dbReference type="ARBA" id="ARBA00023125"/>
    </source>
</evidence>
<dbReference type="SMART" id="SM00421">
    <property type="entry name" value="HTH_LUXR"/>
    <property type="match status" value="1"/>
</dbReference>
<evidence type="ECO:0000256" key="1">
    <source>
        <dbReference type="ARBA" id="ARBA00022553"/>
    </source>
</evidence>
<keyword evidence="1" id="KW-0597">Phosphoprotein</keyword>
<dbReference type="AlphaFoldDB" id="A0A485M389"/>
<dbReference type="SUPFAM" id="SSF46894">
    <property type="entry name" value="C-terminal effector domain of the bipartite response regulators"/>
    <property type="match status" value="1"/>
</dbReference>
<dbReference type="PROSITE" id="PS00622">
    <property type="entry name" value="HTH_LUXR_1"/>
    <property type="match status" value="1"/>
</dbReference>
<proteinExistence type="predicted"/>